<evidence type="ECO:0000256" key="1">
    <source>
        <dbReference type="SAM" id="MobiDB-lite"/>
    </source>
</evidence>
<gene>
    <name evidence="2" type="ORF">P7K49_013946</name>
</gene>
<comment type="caution">
    <text evidence="2">The sequence shown here is derived from an EMBL/GenBank/DDBJ whole genome shotgun (WGS) entry which is preliminary data.</text>
</comment>
<feature type="region of interest" description="Disordered" evidence="1">
    <location>
        <begin position="1"/>
        <end position="85"/>
    </location>
</feature>
<name>A0ABQ9VHI3_SAGOE</name>
<keyword evidence="3" id="KW-1185">Reference proteome</keyword>
<sequence length="85" mass="9266">SLEQDVVGNSTEQTDDKIPATEQTNQVIEKASDSEEPEEKEETENEEASVIEEKEETENEEANSTVPGVDSIPDPELSGESLTAE</sequence>
<evidence type="ECO:0000313" key="3">
    <source>
        <dbReference type="Proteomes" id="UP001266305"/>
    </source>
</evidence>
<proteinExistence type="predicted"/>
<feature type="compositionally biased region" description="Polar residues" evidence="1">
    <location>
        <begin position="1"/>
        <end position="12"/>
    </location>
</feature>
<protein>
    <submittedName>
        <fullName evidence="2">Uncharacterized protein</fullName>
    </submittedName>
</protein>
<dbReference type="Proteomes" id="UP001266305">
    <property type="component" value="Unassembled WGS sequence"/>
</dbReference>
<reference evidence="2 3" key="1">
    <citation type="submission" date="2023-05" db="EMBL/GenBank/DDBJ databases">
        <title>B98-5 Cell Line De Novo Hybrid Assembly: An Optical Mapping Approach.</title>
        <authorList>
            <person name="Kananen K."/>
            <person name="Auerbach J.A."/>
            <person name="Kautto E."/>
            <person name="Blachly J.S."/>
        </authorList>
    </citation>
    <scope>NUCLEOTIDE SEQUENCE [LARGE SCALE GENOMIC DNA]</scope>
    <source>
        <strain evidence="2">B95-8</strain>
        <tissue evidence="2">Cell line</tissue>
    </source>
</reference>
<accession>A0ABQ9VHI3</accession>
<dbReference type="EMBL" id="JASSZA010000006">
    <property type="protein sequence ID" value="KAK2108781.1"/>
    <property type="molecule type" value="Genomic_DNA"/>
</dbReference>
<feature type="compositionally biased region" description="Acidic residues" evidence="1">
    <location>
        <begin position="34"/>
        <end position="61"/>
    </location>
</feature>
<organism evidence="2 3">
    <name type="scientific">Saguinus oedipus</name>
    <name type="common">Cotton-top tamarin</name>
    <name type="synonym">Oedipomidas oedipus</name>
    <dbReference type="NCBI Taxonomy" id="9490"/>
    <lineage>
        <taxon>Eukaryota</taxon>
        <taxon>Metazoa</taxon>
        <taxon>Chordata</taxon>
        <taxon>Craniata</taxon>
        <taxon>Vertebrata</taxon>
        <taxon>Euteleostomi</taxon>
        <taxon>Mammalia</taxon>
        <taxon>Eutheria</taxon>
        <taxon>Euarchontoglires</taxon>
        <taxon>Primates</taxon>
        <taxon>Haplorrhini</taxon>
        <taxon>Platyrrhini</taxon>
        <taxon>Cebidae</taxon>
        <taxon>Callitrichinae</taxon>
        <taxon>Saguinus</taxon>
    </lineage>
</organism>
<feature type="non-terminal residue" evidence="2">
    <location>
        <position position="1"/>
    </location>
</feature>
<evidence type="ECO:0000313" key="2">
    <source>
        <dbReference type="EMBL" id="KAK2108781.1"/>
    </source>
</evidence>